<dbReference type="InterPro" id="IPR005907">
    <property type="entry name" value="G1P_thy_trans_s"/>
</dbReference>
<comment type="similarity">
    <text evidence="2 9">Belongs to the glucose-1-phosphate thymidylyltransferase family.</text>
</comment>
<name>A0ABW5ZZJ9_9FLAO</name>
<gene>
    <name evidence="11" type="primary">rfbA</name>
    <name evidence="11" type="ORF">ACFS29_17545</name>
</gene>
<evidence type="ECO:0000256" key="5">
    <source>
        <dbReference type="ARBA" id="ARBA00022695"/>
    </source>
</evidence>
<dbReference type="Pfam" id="PF00483">
    <property type="entry name" value="NTP_transferase"/>
    <property type="match status" value="1"/>
</dbReference>
<comment type="function">
    <text evidence="9">Catalyzes the formation of dTDP-glucose, from dTTP and glucose 1-phosphate, as well as its pyrophosphorolysis.</text>
</comment>
<dbReference type="CDD" id="cd02538">
    <property type="entry name" value="G1P_TT_short"/>
    <property type="match status" value="1"/>
</dbReference>
<dbReference type="Proteomes" id="UP001597548">
    <property type="component" value="Unassembled WGS sequence"/>
</dbReference>
<keyword evidence="6 9" id="KW-0479">Metal-binding</keyword>
<evidence type="ECO:0000256" key="9">
    <source>
        <dbReference type="RuleBase" id="RU003706"/>
    </source>
</evidence>
<keyword evidence="5 9" id="KW-0548">Nucleotidyltransferase</keyword>
<proteinExistence type="inferred from homology"/>
<evidence type="ECO:0000256" key="7">
    <source>
        <dbReference type="ARBA" id="ARBA00022842"/>
    </source>
</evidence>
<evidence type="ECO:0000256" key="8">
    <source>
        <dbReference type="ARBA" id="ARBA00049336"/>
    </source>
</evidence>
<keyword evidence="7 9" id="KW-0460">Magnesium</keyword>
<dbReference type="NCBIfam" id="TIGR01207">
    <property type="entry name" value="rmlA"/>
    <property type="match status" value="1"/>
</dbReference>
<dbReference type="GO" id="GO:0008879">
    <property type="term" value="F:glucose-1-phosphate thymidylyltransferase activity"/>
    <property type="evidence" value="ECO:0007669"/>
    <property type="project" value="UniProtKB-EC"/>
</dbReference>
<keyword evidence="4 9" id="KW-0808">Transferase</keyword>
<evidence type="ECO:0000256" key="1">
    <source>
        <dbReference type="ARBA" id="ARBA00001946"/>
    </source>
</evidence>
<evidence type="ECO:0000256" key="6">
    <source>
        <dbReference type="ARBA" id="ARBA00022723"/>
    </source>
</evidence>
<dbReference type="SUPFAM" id="SSF53448">
    <property type="entry name" value="Nucleotide-diphospho-sugar transferases"/>
    <property type="match status" value="1"/>
</dbReference>
<comment type="catalytic activity">
    <reaction evidence="8 9">
        <text>dTTP + alpha-D-glucose 1-phosphate + H(+) = dTDP-alpha-D-glucose + diphosphate</text>
        <dbReference type="Rhea" id="RHEA:15225"/>
        <dbReference type="ChEBI" id="CHEBI:15378"/>
        <dbReference type="ChEBI" id="CHEBI:33019"/>
        <dbReference type="ChEBI" id="CHEBI:37568"/>
        <dbReference type="ChEBI" id="CHEBI:57477"/>
        <dbReference type="ChEBI" id="CHEBI:58601"/>
        <dbReference type="EC" id="2.7.7.24"/>
    </reaction>
</comment>
<reference evidence="12" key="1">
    <citation type="journal article" date="2019" name="Int. J. Syst. Evol. Microbiol.">
        <title>The Global Catalogue of Microorganisms (GCM) 10K type strain sequencing project: providing services to taxonomists for standard genome sequencing and annotation.</title>
        <authorList>
            <consortium name="The Broad Institute Genomics Platform"/>
            <consortium name="The Broad Institute Genome Sequencing Center for Infectious Disease"/>
            <person name="Wu L."/>
            <person name="Ma J."/>
        </authorList>
    </citation>
    <scope>NUCLEOTIDE SEQUENCE [LARGE SCALE GENOMIC DNA]</scope>
    <source>
        <strain evidence="12">KCTC 32514</strain>
    </source>
</reference>
<evidence type="ECO:0000259" key="10">
    <source>
        <dbReference type="Pfam" id="PF00483"/>
    </source>
</evidence>
<evidence type="ECO:0000256" key="3">
    <source>
        <dbReference type="ARBA" id="ARBA00012461"/>
    </source>
</evidence>
<comment type="cofactor">
    <cofactor evidence="1">
        <name>Mg(2+)</name>
        <dbReference type="ChEBI" id="CHEBI:18420"/>
    </cofactor>
</comment>
<evidence type="ECO:0000313" key="12">
    <source>
        <dbReference type="Proteomes" id="UP001597548"/>
    </source>
</evidence>
<evidence type="ECO:0000313" key="11">
    <source>
        <dbReference type="EMBL" id="MFD2917463.1"/>
    </source>
</evidence>
<evidence type="ECO:0000256" key="2">
    <source>
        <dbReference type="ARBA" id="ARBA00010480"/>
    </source>
</evidence>
<dbReference type="InterPro" id="IPR029044">
    <property type="entry name" value="Nucleotide-diphossugar_trans"/>
</dbReference>
<dbReference type="Gene3D" id="3.90.550.10">
    <property type="entry name" value="Spore Coat Polysaccharide Biosynthesis Protein SpsA, Chain A"/>
    <property type="match status" value="1"/>
</dbReference>
<comment type="caution">
    <text evidence="11">The sequence shown here is derived from an EMBL/GenBank/DDBJ whole genome shotgun (WGS) entry which is preliminary data.</text>
</comment>
<feature type="domain" description="Nucleotidyl transferase" evidence="10">
    <location>
        <begin position="2"/>
        <end position="241"/>
    </location>
</feature>
<dbReference type="PANTHER" id="PTHR43532">
    <property type="entry name" value="GLUCOSE-1-PHOSPHATE THYMIDYLYLTRANSFERASE"/>
    <property type="match status" value="1"/>
</dbReference>
<dbReference type="EMBL" id="JBHUOS010000014">
    <property type="protein sequence ID" value="MFD2917463.1"/>
    <property type="molecule type" value="Genomic_DNA"/>
</dbReference>
<dbReference type="InterPro" id="IPR005835">
    <property type="entry name" value="NTP_transferase_dom"/>
</dbReference>
<sequence>MKGIILAGGSGTRLYPLTKGTSKQLLPIHDKPMIYYPLSVLMLAGIKDVLIISTPIDLPRFEILLGDGSDLGMKFSYVEQPSPDGLAQAFILGEDFIGTDDVCLVLGDNIFYGHGLNKLLAKSIRNVTEHKKATVFGYYVKDPERYGVVEFDKKQNVISIEEKPELPKSHYAVVGLYFYPNSVIDIAKTIKPSHRGELEITTVNQTYLKNENLKVLLMGRGFAWLDTGTHDSLLEASNYIQTIENRQGLKVACLEEIAFEMGYINKSQLLELAEPLKKNGYGQYLIERANEL</sequence>
<organism evidence="11 12">
    <name type="scientific">Psychroserpens luteus</name>
    <dbReference type="NCBI Taxonomy" id="1434066"/>
    <lineage>
        <taxon>Bacteria</taxon>
        <taxon>Pseudomonadati</taxon>
        <taxon>Bacteroidota</taxon>
        <taxon>Flavobacteriia</taxon>
        <taxon>Flavobacteriales</taxon>
        <taxon>Flavobacteriaceae</taxon>
        <taxon>Psychroserpens</taxon>
    </lineage>
</organism>
<accession>A0ABW5ZZJ9</accession>
<keyword evidence="12" id="KW-1185">Reference proteome</keyword>
<evidence type="ECO:0000256" key="4">
    <source>
        <dbReference type="ARBA" id="ARBA00022679"/>
    </source>
</evidence>
<dbReference type="EC" id="2.7.7.24" evidence="3 9"/>
<dbReference type="PANTHER" id="PTHR43532:SF1">
    <property type="entry name" value="GLUCOSE-1-PHOSPHATE THYMIDYLYLTRANSFERASE 1"/>
    <property type="match status" value="1"/>
</dbReference>
<protein>
    <recommendedName>
        <fullName evidence="3 9">Glucose-1-phosphate thymidylyltransferase</fullName>
        <ecNumber evidence="3 9">2.7.7.24</ecNumber>
    </recommendedName>
</protein>
<dbReference type="RefSeq" id="WP_194508856.1">
    <property type="nucleotide sequence ID" value="NZ_JADILU010000006.1"/>
</dbReference>